<dbReference type="OrthoDB" id="691484at2759"/>
<dbReference type="FunCoup" id="A0A6I9R3F1">
    <property type="interactions" value="11"/>
</dbReference>
<dbReference type="PANTHER" id="PTHR33172">
    <property type="entry name" value="OS08G0516900 PROTEIN"/>
    <property type="match status" value="1"/>
</dbReference>
<evidence type="ECO:0000313" key="5">
    <source>
        <dbReference type="RefSeq" id="XP_010917199.1"/>
    </source>
</evidence>
<dbReference type="InterPro" id="IPR051992">
    <property type="entry name" value="OxStress_Response_Reg"/>
</dbReference>
<sequence length="266" mass="28606">MSIALERRNGIGGSEFGGGIPCFPTYESTEGRRIDRRAEAAAAVAGRGVEEGKGESSFSSSIGRNSDCSAAGSASDGDESGETEVQSRYKGPMETMDALEDSLPIRHGISRFYRGKSKSFSNLADVSSFSSAKDLAKPGNPYNRKRKNLLAFNIMYERSHNNELKSMEGGISKRPAVSSRCTSASTISMSCSESNSNSSEEEHDPSRLLPPRYPRSKAAAIIAAAPFENSPPEKFSFTMRSFSLTDLEGAVSSSSSISPSEKHKRK</sequence>
<feature type="compositionally biased region" description="Gly residues" evidence="3">
    <location>
        <begin position="10"/>
        <end position="20"/>
    </location>
</feature>
<reference evidence="5" key="1">
    <citation type="submission" date="2025-08" db="UniProtKB">
        <authorList>
            <consortium name="RefSeq"/>
        </authorList>
    </citation>
    <scope>IDENTIFICATION</scope>
</reference>
<dbReference type="InParanoid" id="A0A6I9R3F1"/>
<dbReference type="GO" id="GO:0006950">
    <property type="term" value="P:response to stress"/>
    <property type="evidence" value="ECO:0007669"/>
    <property type="project" value="UniProtKB-ARBA"/>
</dbReference>
<name>A0A6I9R3F1_ELAGV</name>
<feature type="compositionally biased region" description="Low complexity" evidence="3">
    <location>
        <begin position="55"/>
        <end position="75"/>
    </location>
</feature>
<evidence type="ECO:0000313" key="4">
    <source>
        <dbReference type="Proteomes" id="UP000504607"/>
    </source>
</evidence>
<keyword evidence="2" id="KW-0539">Nucleus</keyword>
<organism evidence="4 5">
    <name type="scientific">Elaeis guineensis var. tenera</name>
    <name type="common">Oil palm</name>
    <dbReference type="NCBI Taxonomy" id="51953"/>
    <lineage>
        <taxon>Eukaryota</taxon>
        <taxon>Viridiplantae</taxon>
        <taxon>Streptophyta</taxon>
        <taxon>Embryophyta</taxon>
        <taxon>Tracheophyta</taxon>
        <taxon>Spermatophyta</taxon>
        <taxon>Magnoliopsida</taxon>
        <taxon>Liliopsida</taxon>
        <taxon>Arecaceae</taxon>
        <taxon>Arecoideae</taxon>
        <taxon>Cocoseae</taxon>
        <taxon>Elaeidinae</taxon>
        <taxon>Elaeis</taxon>
    </lineage>
</organism>
<evidence type="ECO:0000256" key="3">
    <source>
        <dbReference type="SAM" id="MobiDB-lite"/>
    </source>
</evidence>
<feature type="region of interest" description="Disordered" evidence="3">
    <location>
        <begin position="1"/>
        <end position="94"/>
    </location>
</feature>
<dbReference type="Proteomes" id="UP000504607">
    <property type="component" value="Chromosome 3"/>
</dbReference>
<proteinExistence type="predicted"/>
<feature type="compositionally biased region" description="Basic and acidic residues" evidence="3">
    <location>
        <begin position="29"/>
        <end position="39"/>
    </location>
</feature>
<accession>A0A6I9R3F1</accession>
<dbReference type="RefSeq" id="XP_010917199.1">
    <property type="nucleotide sequence ID" value="XM_010918897.3"/>
</dbReference>
<dbReference type="GO" id="GO:0005634">
    <property type="term" value="C:nucleus"/>
    <property type="evidence" value="ECO:0007669"/>
    <property type="project" value="UniProtKB-SubCell"/>
</dbReference>
<feature type="region of interest" description="Disordered" evidence="3">
    <location>
        <begin position="188"/>
        <end position="213"/>
    </location>
</feature>
<protein>
    <submittedName>
        <fullName evidence="5">Uncharacterized protein LOC105041848</fullName>
    </submittedName>
</protein>
<comment type="subcellular location">
    <subcellularLocation>
        <location evidence="1">Nucleus</location>
    </subcellularLocation>
</comment>
<feature type="compositionally biased region" description="Low complexity" evidence="3">
    <location>
        <begin position="188"/>
        <end position="198"/>
    </location>
</feature>
<dbReference type="AlphaFoldDB" id="A0A6I9R3F1"/>
<gene>
    <name evidence="5" type="primary">LOC105041848</name>
</gene>
<evidence type="ECO:0000256" key="2">
    <source>
        <dbReference type="ARBA" id="ARBA00023242"/>
    </source>
</evidence>
<dbReference type="PANTHER" id="PTHR33172:SF96">
    <property type="entry name" value="PROTEIN OXIDATIVE STRESS 3 LIKE 3"/>
    <property type="match status" value="1"/>
</dbReference>
<keyword evidence="4" id="KW-1185">Reference proteome</keyword>
<evidence type="ECO:0000256" key="1">
    <source>
        <dbReference type="ARBA" id="ARBA00004123"/>
    </source>
</evidence>